<reference evidence="1 2" key="1">
    <citation type="submission" date="2020-11" db="EMBL/GenBank/DDBJ databases">
        <title>Pedobacter endophytica, an endophytic bacteria isolated form Carex pumila.</title>
        <authorList>
            <person name="Peng Y."/>
            <person name="Jiang L."/>
            <person name="Lee J."/>
        </authorList>
    </citation>
    <scope>NUCLEOTIDE SEQUENCE [LARGE SCALE GENOMIC DNA]</scope>
    <source>
        <strain evidence="1 2">JBR3-12</strain>
    </source>
</reference>
<evidence type="ECO:0000313" key="2">
    <source>
        <dbReference type="Proteomes" id="UP000594759"/>
    </source>
</evidence>
<dbReference type="EMBL" id="CP064939">
    <property type="protein sequence ID" value="QPH41702.1"/>
    <property type="molecule type" value="Genomic_DNA"/>
</dbReference>
<dbReference type="RefSeq" id="WP_196101139.1">
    <property type="nucleotide sequence ID" value="NZ_CP064939.1"/>
</dbReference>
<evidence type="ECO:0000313" key="1">
    <source>
        <dbReference type="EMBL" id="QPH41702.1"/>
    </source>
</evidence>
<sequence>MAITLNKHTELNPLQVSLLRLFNRPMTESEILELKRVMVNHYSGFLEKEVTKVAEDKGYTQDDFDNILNADS</sequence>
<name>A0A7S9L3B3_9SPHI</name>
<organism evidence="1 2">
    <name type="scientific">Pedobacter endophyticus</name>
    <dbReference type="NCBI Taxonomy" id="2789740"/>
    <lineage>
        <taxon>Bacteria</taxon>
        <taxon>Pseudomonadati</taxon>
        <taxon>Bacteroidota</taxon>
        <taxon>Sphingobacteriia</taxon>
        <taxon>Sphingobacteriales</taxon>
        <taxon>Sphingobacteriaceae</taxon>
        <taxon>Pedobacter</taxon>
    </lineage>
</organism>
<dbReference type="KEGG" id="pex:IZT61_10800"/>
<dbReference type="Proteomes" id="UP000594759">
    <property type="component" value="Chromosome"/>
</dbReference>
<accession>A0A7S9L3B3</accession>
<keyword evidence="2" id="KW-1185">Reference proteome</keyword>
<protein>
    <submittedName>
        <fullName evidence="1">Uncharacterized protein</fullName>
    </submittedName>
</protein>
<dbReference type="AlphaFoldDB" id="A0A7S9L3B3"/>
<proteinExistence type="predicted"/>
<gene>
    <name evidence="1" type="ORF">IZT61_10800</name>
</gene>